<dbReference type="RefSeq" id="WP_155142698.1">
    <property type="nucleotide sequence ID" value="NZ_BMGZ01000004.1"/>
</dbReference>
<keyword evidence="5" id="KW-1185">Reference proteome</keyword>
<reference evidence="2" key="3">
    <citation type="submission" date="2020-09" db="EMBL/GenBank/DDBJ databases">
        <authorList>
            <person name="Sun Q."/>
            <person name="Zhou Y."/>
        </authorList>
    </citation>
    <scope>NUCLEOTIDE SEQUENCE</scope>
    <source>
        <strain evidence="2">CGMCC 1.14984</strain>
    </source>
</reference>
<feature type="signal peptide" evidence="1">
    <location>
        <begin position="1"/>
        <end position="22"/>
    </location>
</feature>
<accession>A0A8J3EQC0</accession>
<reference evidence="2" key="1">
    <citation type="journal article" date="2014" name="Int. J. Syst. Evol. Microbiol.">
        <title>Complete genome sequence of Corynebacterium casei LMG S-19264T (=DSM 44701T), isolated from a smear-ripened cheese.</title>
        <authorList>
            <consortium name="US DOE Joint Genome Institute (JGI-PGF)"/>
            <person name="Walter F."/>
            <person name="Albersmeier A."/>
            <person name="Kalinowski J."/>
            <person name="Ruckert C."/>
        </authorList>
    </citation>
    <scope>NUCLEOTIDE SEQUENCE</scope>
    <source>
        <strain evidence="2">CGMCC 1.14984</strain>
    </source>
</reference>
<feature type="chain" id="PRO_5035226000" description="Lipoprotein" evidence="1">
    <location>
        <begin position="23"/>
        <end position="204"/>
    </location>
</feature>
<organism evidence="2 4">
    <name type="scientific">Aquisalinus luteolus</name>
    <dbReference type="NCBI Taxonomy" id="1566827"/>
    <lineage>
        <taxon>Bacteria</taxon>
        <taxon>Pseudomonadati</taxon>
        <taxon>Pseudomonadota</taxon>
        <taxon>Alphaproteobacteria</taxon>
        <taxon>Parvularculales</taxon>
        <taxon>Parvularculaceae</taxon>
        <taxon>Aquisalinus</taxon>
    </lineage>
</organism>
<evidence type="ECO:0000313" key="3">
    <source>
        <dbReference type="EMBL" id="NHK29536.1"/>
    </source>
</evidence>
<evidence type="ECO:0000313" key="4">
    <source>
        <dbReference type="Proteomes" id="UP000621856"/>
    </source>
</evidence>
<name>A0A8J3EQC0_9PROT</name>
<dbReference type="EMBL" id="VCJR02000006">
    <property type="protein sequence ID" value="NHK29536.1"/>
    <property type="molecule type" value="Genomic_DNA"/>
</dbReference>
<dbReference type="PROSITE" id="PS51257">
    <property type="entry name" value="PROKAR_LIPOPROTEIN"/>
    <property type="match status" value="1"/>
</dbReference>
<dbReference type="Proteomes" id="UP000621856">
    <property type="component" value="Unassembled WGS sequence"/>
</dbReference>
<dbReference type="EMBL" id="BMGZ01000004">
    <property type="protein sequence ID" value="GGI01643.1"/>
    <property type="molecule type" value="Genomic_DNA"/>
</dbReference>
<reference evidence="3 5" key="2">
    <citation type="submission" date="2020-02" db="EMBL/GenBank/DDBJ databases">
        <title>Genome sequence of Parvularcula flava strain NH6-79.</title>
        <authorList>
            <person name="Abdul Karim M.H."/>
            <person name="Lam M.Q."/>
            <person name="Chen S.J."/>
            <person name="Yahya A."/>
            <person name="Shahir S."/>
            <person name="Shamsir M.S."/>
            <person name="Chong C.S."/>
        </authorList>
    </citation>
    <scope>NUCLEOTIDE SEQUENCE [LARGE SCALE GENOMIC DNA]</scope>
    <source>
        <strain evidence="3 5">NH6-79</strain>
    </source>
</reference>
<comment type="caution">
    <text evidence="2">The sequence shown here is derived from an EMBL/GenBank/DDBJ whole genome shotgun (WGS) entry which is preliminary data.</text>
</comment>
<evidence type="ECO:0000313" key="5">
    <source>
        <dbReference type="Proteomes" id="UP000818603"/>
    </source>
</evidence>
<evidence type="ECO:0000313" key="2">
    <source>
        <dbReference type="EMBL" id="GGI01643.1"/>
    </source>
</evidence>
<sequence length="204" mass="21747">MMFRLFLAAGACALLAACGNSANDDTAEIDLEALDICTYADPVARNDYRLSGAEVACSSVQEGDRVMVSGLTGPDGELTQVQGTIVTQPRIIVPTTDNVATGTIHEQAEGRWKNFHALYIVEAGEQDMCVSVENFSPDGAANSIFLMAEGDQEATEFALRVNASEVEQSSFGEPVVPAGETRVVTLLAREPNSAIVSVEFHTCR</sequence>
<evidence type="ECO:0008006" key="6">
    <source>
        <dbReference type="Google" id="ProtNLM"/>
    </source>
</evidence>
<gene>
    <name evidence="3" type="ORF">FF098_016635</name>
    <name evidence="2" type="ORF">GCM10011355_32780</name>
</gene>
<proteinExistence type="predicted"/>
<protein>
    <recommendedName>
        <fullName evidence="6">Lipoprotein</fullName>
    </recommendedName>
</protein>
<keyword evidence="1" id="KW-0732">Signal</keyword>
<dbReference type="Proteomes" id="UP000818603">
    <property type="component" value="Unassembled WGS sequence"/>
</dbReference>
<dbReference type="AlphaFoldDB" id="A0A8J3EQC0"/>
<evidence type="ECO:0000256" key="1">
    <source>
        <dbReference type="SAM" id="SignalP"/>
    </source>
</evidence>